<accession>A0ACD0P601</accession>
<sequence>MPTKGAAKAATAAKPAKSTAPPTKSKAKSTATTKAKAEEKVAAAAANGKVKKTITTSTTTVKKATASKEDVEADSAPAETPAPKAKKSAAPSKAAPSKAAATKKSEKVEKPAKAQKSSAKAEKDAEKAKPKATKAKVAKTAEGTSATEAPKHGTKRPTEEDQEDGGMEEGEKKPDEVVSKKPAKARKIDEEEEVDELEKEAPRPKRGRRGAAARGAVEPVGPLNSPPGPIPPVTLEDVKAGKAVEVTSGLVSSSGEGSALPRKLFVWGSGDSGQFGVGPPEDDKPTKLNKPKPFGNKDISVAIDDDEMGRGGLEAVIGGGMHSVIIDGNGRILTSGADDYGTLGRKHRGSADDMDECYYNFKPVEGLSPTGKGVDPKTGAESDVERYRATRVASADAAGVALDDQGRLRSWGYFKDGEGRVCFADSDSEGHNKEQWYPIPLGGIENERFSQVSAGENHILALSLDGKVYSWGLNNCSQLGRASNPRKMSEAFTKSEPPKDVSLTPTVVNGLKEVTRVFCGLSNGFAVEKSGRVMAWGLNTKGQTGTGLKRDKVSVPSPVPALSPTRHNGSQVVQIVGGNFHTAFLLSNGEVYICGDSDEGKLGLPEGHEAIKEATPTSPVVVRSPVKVEFPAPPPHAPEGSKTASGGTKIVSLSAGMRFTLALSADGTLYSWGTTSDDAMGQPADDEGGDQSKDVPTAVAMPGKLGAWSILAASTAGQHSLALAVKAEL</sequence>
<dbReference type="Proteomes" id="UP000245626">
    <property type="component" value="Unassembled WGS sequence"/>
</dbReference>
<organism evidence="1 2">
    <name type="scientific">Violaceomyces palustris</name>
    <dbReference type="NCBI Taxonomy" id="1673888"/>
    <lineage>
        <taxon>Eukaryota</taxon>
        <taxon>Fungi</taxon>
        <taxon>Dikarya</taxon>
        <taxon>Basidiomycota</taxon>
        <taxon>Ustilaginomycotina</taxon>
        <taxon>Ustilaginomycetes</taxon>
        <taxon>Violaceomycetales</taxon>
        <taxon>Violaceomycetaceae</taxon>
        <taxon>Violaceomyces</taxon>
    </lineage>
</organism>
<reference evidence="1 2" key="1">
    <citation type="journal article" date="2018" name="Mol. Biol. Evol.">
        <title>Broad Genomic Sampling Reveals a Smut Pathogenic Ancestry of the Fungal Clade Ustilaginomycotina.</title>
        <authorList>
            <person name="Kijpornyongpan T."/>
            <person name="Mondo S.J."/>
            <person name="Barry K."/>
            <person name="Sandor L."/>
            <person name="Lee J."/>
            <person name="Lipzen A."/>
            <person name="Pangilinan J."/>
            <person name="LaButti K."/>
            <person name="Hainaut M."/>
            <person name="Henrissat B."/>
            <person name="Grigoriev I.V."/>
            <person name="Spatafora J.W."/>
            <person name="Aime M.C."/>
        </authorList>
    </citation>
    <scope>NUCLEOTIDE SEQUENCE [LARGE SCALE GENOMIC DNA]</scope>
    <source>
        <strain evidence="1 2">SA 807</strain>
    </source>
</reference>
<dbReference type="EMBL" id="KZ819724">
    <property type="protein sequence ID" value="PWN53464.1"/>
    <property type="molecule type" value="Genomic_DNA"/>
</dbReference>
<evidence type="ECO:0000313" key="1">
    <source>
        <dbReference type="EMBL" id="PWN53464.1"/>
    </source>
</evidence>
<keyword evidence="2" id="KW-1185">Reference proteome</keyword>
<gene>
    <name evidence="1" type="ORF">IE53DRAFT_384035</name>
</gene>
<protein>
    <submittedName>
        <fullName evidence="1">RCC1/BLIP-II</fullName>
    </submittedName>
</protein>
<proteinExistence type="predicted"/>
<evidence type="ECO:0000313" key="2">
    <source>
        <dbReference type="Proteomes" id="UP000245626"/>
    </source>
</evidence>
<name>A0ACD0P601_9BASI</name>